<dbReference type="InterPro" id="IPR045024">
    <property type="entry name" value="NDH-2"/>
</dbReference>
<organism evidence="9 10">
    <name type="scientific">Galdieria sulphuraria</name>
    <name type="common">Red alga</name>
    <dbReference type="NCBI Taxonomy" id="130081"/>
    <lineage>
        <taxon>Eukaryota</taxon>
        <taxon>Rhodophyta</taxon>
        <taxon>Bangiophyceae</taxon>
        <taxon>Galdieriales</taxon>
        <taxon>Galdieriaceae</taxon>
        <taxon>Galdieria</taxon>
    </lineage>
</organism>
<evidence type="ECO:0000313" key="9">
    <source>
        <dbReference type="EMBL" id="EME28346.1"/>
    </source>
</evidence>
<proteinExistence type="inferred from homology"/>
<dbReference type="STRING" id="130081.M2VYJ0"/>
<evidence type="ECO:0000259" key="8">
    <source>
        <dbReference type="Pfam" id="PF22366"/>
    </source>
</evidence>
<gene>
    <name evidence="9" type="ORF">Gasu_41870</name>
</gene>
<dbReference type="AlphaFoldDB" id="M2VYJ0"/>
<evidence type="ECO:0000256" key="3">
    <source>
        <dbReference type="ARBA" id="ARBA00022827"/>
    </source>
</evidence>
<dbReference type="PANTHER" id="PTHR43706">
    <property type="entry name" value="NADH DEHYDROGENASE"/>
    <property type="match status" value="1"/>
</dbReference>
<dbReference type="Pfam" id="PF07992">
    <property type="entry name" value="Pyr_redox_2"/>
    <property type="match status" value="1"/>
</dbReference>
<dbReference type="SUPFAM" id="SSF51905">
    <property type="entry name" value="FAD/NAD(P)-binding domain"/>
    <property type="match status" value="2"/>
</dbReference>
<keyword evidence="5" id="KW-0520">NAD</keyword>
<name>M2VYJ0_GALSU</name>
<evidence type="ECO:0000259" key="7">
    <source>
        <dbReference type="Pfam" id="PF07992"/>
    </source>
</evidence>
<dbReference type="Gene3D" id="3.50.50.100">
    <property type="match status" value="1"/>
</dbReference>
<evidence type="ECO:0000256" key="6">
    <source>
        <dbReference type="SAM" id="MobiDB-lite"/>
    </source>
</evidence>
<keyword evidence="4" id="KW-0560">Oxidoreductase</keyword>
<dbReference type="PRINTS" id="PR00368">
    <property type="entry name" value="FADPNR"/>
</dbReference>
<evidence type="ECO:0000256" key="1">
    <source>
        <dbReference type="ARBA" id="ARBA00005272"/>
    </source>
</evidence>
<keyword evidence="3" id="KW-0274">FAD</keyword>
<keyword evidence="2" id="KW-0285">Flavoprotein</keyword>
<dbReference type="InterPro" id="IPR054585">
    <property type="entry name" value="NDH2-like_C"/>
</dbReference>
<dbReference type="eggNOG" id="KOG2495">
    <property type="taxonomic scope" value="Eukaryota"/>
</dbReference>
<feature type="domain" description="External alternative NADH-ubiquinone oxidoreductase-like C-terminal" evidence="8">
    <location>
        <begin position="484"/>
        <end position="546"/>
    </location>
</feature>
<evidence type="ECO:0000256" key="5">
    <source>
        <dbReference type="ARBA" id="ARBA00023027"/>
    </source>
</evidence>
<dbReference type="RefSeq" id="XP_005704866.1">
    <property type="nucleotide sequence ID" value="XM_005704809.1"/>
</dbReference>
<reference evidence="10" key="1">
    <citation type="journal article" date="2013" name="Science">
        <title>Gene transfer from bacteria and archaea facilitated evolution of an extremophilic eukaryote.</title>
        <authorList>
            <person name="Schonknecht G."/>
            <person name="Chen W.H."/>
            <person name="Ternes C.M."/>
            <person name="Barbier G.G."/>
            <person name="Shrestha R.P."/>
            <person name="Stanke M."/>
            <person name="Brautigam A."/>
            <person name="Baker B.J."/>
            <person name="Banfield J.F."/>
            <person name="Garavito R.M."/>
            <person name="Carr K."/>
            <person name="Wilkerson C."/>
            <person name="Rensing S.A."/>
            <person name="Gagneul D."/>
            <person name="Dickenson N.E."/>
            <person name="Oesterhelt C."/>
            <person name="Lercher M.J."/>
            <person name="Weber A.P."/>
        </authorList>
    </citation>
    <scope>NUCLEOTIDE SEQUENCE [LARGE SCALE GENOMIC DNA]</scope>
    <source>
        <strain evidence="10">074W</strain>
    </source>
</reference>
<dbReference type="OMA" id="DHCIFLD"/>
<evidence type="ECO:0000256" key="2">
    <source>
        <dbReference type="ARBA" id="ARBA00022630"/>
    </source>
</evidence>
<dbReference type="OrthoDB" id="3244603at2759"/>
<feature type="region of interest" description="Disordered" evidence="6">
    <location>
        <begin position="44"/>
        <end position="67"/>
    </location>
</feature>
<feature type="domain" description="FAD/NAD(P)-binding" evidence="7">
    <location>
        <begin position="111"/>
        <end position="435"/>
    </location>
</feature>
<evidence type="ECO:0000256" key="4">
    <source>
        <dbReference type="ARBA" id="ARBA00023002"/>
    </source>
</evidence>
<protein>
    <submittedName>
        <fullName evidence="9">NADH dehydrogenase isoform 2</fullName>
    </submittedName>
</protein>
<dbReference type="GO" id="GO:0005739">
    <property type="term" value="C:mitochondrion"/>
    <property type="evidence" value="ECO:0007669"/>
    <property type="project" value="TreeGrafter"/>
</dbReference>
<accession>M2VYJ0</accession>
<dbReference type="KEGG" id="gsl:Gasu_41870"/>
<dbReference type="InterPro" id="IPR023753">
    <property type="entry name" value="FAD/NAD-binding_dom"/>
</dbReference>
<dbReference type="InterPro" id="IPR036188">
    <property type="entry name" value="FAD/NAD-bd_sf"/>
</dbReference>
<evidence type="ECO:0000313" key="10">
    <source>
        <dbReference type="Proteomes" id="UP000030680"/>
    </source>
</evidence>
<dbReference type="PANTHER" id="PTHR43706:SF38">
    <property type="entry name" value="FAD_NAD(P)-BINDING DOMAIN-CONTAINING PROTEIN"/>
    <property type="match status" value="1"/>
</dbReference>
<dbReference type="GO" id="GO:0003954">
    <property type="term" value="F:NADH dehydrogenase activity"/>
    <property type="evidence" value="ECO:0007669"/>
    <property type="project" value="InterPro"/>
</dbReference>
<feature type="compositionally biased region" description="Basic and acidic residues" evidence="6">
    <location>
        <begin position="54"/>
        <end position="65"/>
    </location>
</feature>
<dbReference type="Proteomes" id="UP000030680">
    <property type="component" value="Unassembled WGS sequence"/>
</dbReference>
<dbReference type="Gramene" id="EME28346">
    <property type="protein sequence ID" value="EME28346"/>
    <property type="gene ID" value="Gasu_41870"/>
</dbReference>
<dbReference type="EMBL" id="KB454521">
    <property type="protein sequence ID" value="EME28346.1"/>
    <property type="molecule type" value="Genomic_DNA"/>
</dbReference>
<dbReference type="GeneID" id="17087190"/>
<keyword evidence="10" id="KW-1185">Reference proteome</keyword>
<dbReference type="Pfam" id="PF22366">
    <property type="entry name" value="NDH2_C"/>
    <property type="match status" value="1"/>
</dbReference>
<comment type="similarity">
    <text evidence="1">Belongs to the NADH dehydrogenase family.</text>
</comment>
<sequence length="550" mass="61840">MACFVSYSYTSFHWKTNSLIRKTEICRKKGTGKVYSSRDLVAALPKTPTPQKDPVQEKNQTKRSNETSVNEDSFFSLILNRVVDTVDDAMVHFNRTFFPPKIDPQAKKPTLVILGTGWAAHSLIKVIDTVKYDVRVVSPRNYFLFTPMLPSTAVGTVEFRSIVETFRTANPFVDYFEAHCVDVDLQKQVAVCESNIPGEKRKFQIFYDYLVIAVGAATNTFGTPGVQEHCYFLKEISDARGLRRAIVERFELASFPDISKEEKCRLLSFVVVGGGPTGCEFAAELHDFLVQDLKKYYPKLFGDVQVLLLQSGDSILTQFDRTLQEKALENFRQSNIQVITKARVTEVTSTHIRLVDGKEIPYGLAVWAAGNGTQPLTRLLLSKIPEQKVDEARGRLLVDSWLRVKGALNVFAVGDCAAMEPVPLPATAQVAGQQGAYLARLFNRDYCLSCPVPESEEKSTAPLAKWRPGGSPEVAKPFQFLSLGILAYIGRERAMAQIETGLEKIKMAGVLTYLLWQSVYITKQVSFRNRVLVLFDWFKTRVFGRDMSQF</sequence>